<evidence type="ECO:0000313" key="3">
    <source>
        <dbReference type="Proteomes" id="UP000182486"/>
    </source>
</evidence>
<feature type="domain" description="AbiTii" evidence="1">
    <location>
        <begin position="40"/>
        <end position="228"/>
    </location>
</feature>
<dbReference type="Proteomes" id="UP000182486">
    <property type="component" value="Unassembled WGS sequence"/>
</dbReference>
<dbReference type="EMBL" id="MEIA01000135">
    <property type="protein sequence ID" value="OJF13754.1"/>
    <property type="molecule type" value="Genomic_DNA"/>
</dbReference>
<keyword evidence="3" id="KW-1185">Reference proteome</keyword>
<comment type="caution">
    <text evidence="2">The sequence shown here is derived from an EMBL/GenBank/DDBJ whole genome shotgun (WGS) entry which is preliminary data.</text>
</comment>
<organism evidence="2 3">
    <name type="scientific">Couchioplanes caeruleus subsp. caeruleus</name>
    <dbReference type="NCBI Taxonomy" id="56427"/>
    <lineage>
        <taxon>Bacteria</taxon>
        <taxon>Bacillati</taxon>
        <taxon>Actinomycetota</taxon>
        <taxon>Actinomycetes</taxon>
        <taxon>Micromonosporales</taxon>
        <taxon>Micromonosporaceae</taxon>
        <taxon>Couchioplanes</taxon>
    </lineage>
</organism>
<protein>
    <recommendedName>
        <fullName evidence="1">AbiTii domain-containing protein</fullName>
    </recommendedName>
</protein>
<dbReference type="Pfam" id="PF18864">
    <property type="entry name" value="AbiTii"/>
    <property type="match status" value="1"/>
</dbReference>
<name>A0A1K0G932_9ACTN</name>
<dbReference type="InterPro" id="IPR041304">
    <property type="entry name" value="AbiTii"/>
</dbReference>
<gene>
    <name evidence="2" type="ORF">BG844_13535</name>
</gene>
<sequence length="346" mass="36854">MPYTLAFEATKGAYSRRRRWAAVRSASDPPSSLEHVTDTLLHSLREHVVDESQPLAGLLRKCLLLGAETGSDALRDWARKELTGYGDEDEVPKYREVPCPAMSMNSMSGSTWTANQSISRLQMPRETWEYLPDTLPFTEPIEQLQQLSEQKSLNFTSEGLAAAQAVWNKKLGPFQQIMSLSFVVSGSVIAGILGQVRTHLVDIVADLTSENPLSELPEKGKVDAAVSNHVGDIYNTTIRTAAGPVAIGAKAQATTQGLTVEGTLGLLDKVQEAAADIADAQRTELLDALADLRATVESEAPDTGDVVKKVGKMRALADKVGLPSVAAAAGGAAQAITELAVSGAFG</sequence>
<dbReference type="AlphaFoldDB" id="A0A1K0G932"/>
<evidence type="ECO:0000259" key="1">
    <source>
        <dbReference type="Pfam" id="PF18864"/>
    </source>
</evidence>
<proteinExistence type="predicted"/>
<evidence type="ECO:0000313" key="2">
    <source>
        <dbReference type="EMBL" id="OJF13754.1"/>
    </source>
</evidence>
<reference evidence="2 3" key="1">
    <citation type="submission" date="2016-09" db="EMBL/GenBank/DDBJ databases">
        <title>Couchioplanes caeruleus draft genome sequence.</title>
        <authorList>
            <person name="Sheehan J."/>
            <person name="Caffrey P."/>
        </authorList>
    </citation>
    <scope>NUCLEOTIDE SEQUENCE [LARGE SCALE GENOMIC DNA]</scope>
    <source>
        <strain evidence="2 3">DSM 43634</strain>
    </source>
</reference>
<accession>A0A1K0G932</accession>